<feature type="non-terminal residue" evidence="1">
    <location>
        <position position="1"/>
    </location>
</feature>
<proteinExistence type="predicted"/>
<accession>A0A8T1LZ10</accession>
<dbReference type="OrthoDB" id="10393721at2759"/>
<gene>
    <name evidence="1" type="ORF">CSKR_110679</name>
</gene>
<reference evidence="1 2" key="1">
    <citation type="journal article" date="2018" name="Biotechnol. Adv.">
        <title>Improved genomic resources and new bioinformatic workflow for the carcinogenic parasite Clonorchis sinensis: Biotechnological implications.</title>
        <authorList>
            <person name="Wang D."/>
            <person name="Korhonen P.K."/>
            <person name="Gasser R.B."/>
            <person name="Young N.D."/>
        </authorList>
    </citation>
    <scope>NUCLEOTIDE SEQUENCE [LARGE SCALE GENOMIC DNA]</scope>
    <source>
        <strain evidence="1">Cs-k2</strain>
    </source>
</reference>
<keyword evidence="2" id="KW-1185">Reference proteome</keyword>
<dbReference type="Proteomes" id="UP000286415">
    <property type="component" value="Unassembled WGS sequence"/>
</dbReference>
<name>A0A8T1LZ10_CLOSI</name>
<dbReference type="EMBL" id="NIRI02000076">
    <property type="protein sequence ID" value="KAG5441721.1"/>
    <property type="molecule type" value="Genomic_DNA"/>
</dbReference>
<comment type="caution">
    <text evidence="1">The sequence shown here is derived from an EMBL/GenBank/DDBJ whole genome shotgun (WGS) entry which is preliminary data.</text>
</comment>
<dbReference type="AlphaFoldDB" id="A0A8T1LZ10"/>
<organism evidence="1 2">
    <name type="scientific">Clonorchis sinensis</name>
    <name type="common">Chinese liver fluke</name>
    <dbReference type="NCBI Taxonomy" id="79923"/>
    <lineage>
        <taxon>Eukaryota</taxon>
        <taxon>Metazoa</taxon>
        <taxon>Spiralia</taxon>
        <taxon>Lophotrochozoa</taxon>
        <taxon>Platyhelminthes</taxon>
        <taxon>Trematoda</taxon>
        <taxon>Digenea</taxon>
        <taxon>Opisthorchiida</taxon>
        <taxon>Opisthorchiata</taxon>
        <taxon>Opisthorchiidae</taxon>
        <taxon>Clonorchis</taxon>
    </lineage>
</organism>
<evidence type="ECO:0000313" key="2">
    <source>
        <dbReference type="Proteomes" id="UP000286415"/>
    </source>
</evidence>
<evidence type="ECO:0000313" key="1">
    <source>
        <dbReference type="EMBL" id="KAG5441721.1"/>
    </source>
</evidence>
<sequence>SLLRRFRDITLPESSFILVYPKNHLPTYNKQETTDYRPTWGELAAALRETLTDLGKNVRMVGSTTSLEILKTMTLAYPEYAEGVFSRNEVTGDFLALPLIAIQKMFESSPRKKFGTKRVSIPGASNSKVLEELQQQGVTFEEVMDLILKRIIKYYEKLGKSVFCKLRERVNEVLGSSSVAAVAFNFADAHACSSLEERPKPKKRG</sequence>
<reference evidence="1 2" key="2">
    <citation type="journal article" date="2021" name="Genomics">
        <title>High-quality reference genome for Clonorchis sinensis.</title>
        <authorList>
            <person name="Young N.D."/>
            <person name="Stroehlein A.J."/>
            <person name="Kinkar L."/>
            <person name="Wang T."/>
            <person name="Sohn W.M."/>
            <person name="Chang B.C.H."/>
            <person name="Kaur P."/>
            <person name="Weisz D."/>
            <person name="Dudchenko O."/>
            <person name="Aiden E.L."/>
            <person name="Korhonen P.K."/>
            <person name="Gasser R.B."/>
        </authorList>
    </citation>
    <scope>NUCLEOTIDE SEQUENCE [LARGE SCALE GENOMIC DNA]</scope>
    <source>
        <strain evidence="1">Cs-k2</strain>
    </source>
</reference>
<protein>
    <submittedName>
        <fullName evidence="1">Uncharacterized protein</fullName>
    </submittedName>
</protein>